<evidence type="ECO:0000313" key="2">
    <source>
        <dbReference type="Proteomes" id="UP000799755"/>
    </source>
</evidence>
<accession>A0ACB6QT06</accession>
<dbReference type="Proteomes" id="UP000799755">
    <property type="component" value="Unassembled WGS sequence"/>
</dbReference>
<evidence type="ECO:0000313" key="1">
    <source>
        <dbReference type="EMBL" id="KAF2469645.1"/>
    </source>
</evidence>
<sequence length="167" mass="19402">MAEAVKKGIQARERENLIKEIEEMHKASECHLVVYSLRPLVLGYEIWVDRIRASRGCTSPLSSEHGSTTASTAIRKYLVVEYTIHKGHITDYHNQETGNGPAKASALVWRLAEQRRMAHNRWIWEEKDQERRAGLKIEKFGRMEMNSWTTVVKVAGKRIWRRNCELT</sequence>
<dbReference type="EMBL" id="MU003511">
    <property type="protein sequence ID" value="KAF2469645.1"/>
    <property type="molecule type" value="Genomic_DNA"/>
</dbReference>
<organism evidence="1 2">
    <name type="scientific">Lindgomyces ingoldianus</name>
    <dbReference type="NCBI Taxonomy" id="673940"/>
    <lineage>
        <taxon>Eukaryota</taxon>
        <taxon>Fungi</taxon>
        <taxon>Dikarya</taxon>
        <taxon>Ascomycota</taxon>
        <taxon>Pezizomycotina</taxon>
        <taxon>Dothideomycetes</taxon>
        <taxon>Pleosporomycetidae</taxon>
        <taxon>Pleosporales</taxon>
        <taxon>Lindgomycetaceae</taxon>
        <taxon>Lindgomyces</taxon>
    </lineage>
</organism>
<proteinExistence type="predicted"/>
<comment type="caution">
    <text evidence="1">The sequence shown here is derived from an EMBL/GenBank/DDBJ whole genome shotgun (WGS) entry which is preliminary data.</text>
</comment>
<protein>
    <submittedName>
        <fullName evidence="1">Uncharacterized protein</fullName>
    </submittedName>
</protein>
<keyword evidence="2" id="KW-1185">Reference proteome</keyword>
<reference evidence="1" key="1">
    <citation type="journal article" date="2020" name="Stud. Mycol.">
        <title>101 Dothideomycetes genomes: a test case for predicting lifestyles and emergence of pathogens.</title>
        <authorList>
            <person name="Haridas S."/>
            <person name="Albert R."/>
            <person name="Binder M."/>
            <person name="Bloem J."/>
            <person name="Labutti K."/>
            <person name="Salamov A."/>
            <person name="Andreopoulos B."/>
            <person name="Baker S."/>
            <person name="Barry K."/>
            <person name="Bills G."/>
            <person name="Bluhm B."/>
            <person name="Cannon C."/>
            <person name="Castanera R."/>
            <person name="Culley D."/>
            <person name="Daum C."/>
            <person name="Ezra D."/>
            <person name="Gonzalez J."/>
            <person name="Henrissat B."/>
            <person name="Kuo A."/>
            <person name="Liang C."/>
            <person name="Lipzen A."/>
            <person name="Lutzoni F."/>
            <person name="Magnuson J."/>
            <person name="Mondo S."/>
            <person name="Nolan M."/>
            <person name="Ohm R."/>
            <person name="Pangilinan J."/>
            <person name="Park H.-J."/>
            <person name="Ramirez L."/>
            <person name="Alfaro M."/>
            <person name="Sun H."/>
            <person name="Tritt A."/>
            <person name="Yoshinaga Y."/>
            <person name="Zwiers L.-H."/>
            <person name="Turgeon B."/>
            <person name="Goodwin S."/>
            <person name="Spatafora J."/>
            <person name="Crous P."/>
            <person name="Grigoriev I."/>
        </authorList>
    </citation>
    <scope>NUCLEOTIDE SEQUENCE</scope>
    <source>
        <strain evidence="1">ATCC 200398</strain>
    </source>
</reference>
<name>A0ACB6QT06_9PLEO</name>
<gene>
    <name evidence="1" type="ORF">BDR25DRAFT_315229</name>
</gene>